<gene>
    <name evidence="3" type="ORF">ADUPG1_005106</name>
</gene>
<dbReference type="InterPro" id="IPR050951">
    <property type="entry name" value="Retrovirus_Pol_polyprotein"/>
</dbReference>
<dbReference type="Gene3D" id="3.30.420.10">
    <property type="entry name" value="Ribonuclease H-like superfamily/Ribonuclease H"/>
    <property type="match status" value="1"/>
</dbReference>
<dbReference type="PANTHER" id="PTHR37984:SF5">
    <property type="entry name" value="PROTEIN NYNRIN-LIKE"/>
    <property type="match status" value="1"/>
</dbReference>
<dbReference type="InterPro" id="IPR001584">
    <property type="entry name" value="Integrase_cat-core"/>
</dbReference>
<dbReference type="SUPFAM" id="SSF53098">
    <property type="entry name" value="Ribonuclease H-like"/>
    <property type="match status" value="1"/>
</dbReference>
<proteinExistence type="predicted"/>
<evidence type="ECO:0000256" key="1">
    <source>
        <dbReference type="SAM" id="Coils"/>
    </source>
</evidence>
<dbReference type="InterPro" id="IPR036397">
    <property type="entry name" value="RNaseH_sf"/>
</dbReference>
<comment type="caution">
    <text evidence="3">The sequence shown here is derived from an EMBL/GenBank/DDBJ whole genome shotgun (WGS) entry which is preliminary data.</text>
</comment>
<evidence type="ECO:0000313" key="4">
    <source>
        <dbReference type="Proteomes" id="UP001057375"/>
    </source>
</evidence>
<protein>
    <recommendedName>
        <fullName evidence="2">Integrase catalytic domain-containing protein</fullName>
    </recommendedName>
</protein>
<organism evidence="3 4">
    <name type="scientific">Aduncisulcus paluster</name>
    <dbReference type="NCBI Taxonomy" id="2918883"/>
    <lineage>
        <taxon>Eukaryota</taxon>
        <taxon>Metamonada</taxon>
        <taxon>Carpediemonas-like organisms</taxon>
        <taxon>Aduncisulcus</taxon>
    </lineage>
</organism>
<evidence type="ECO:0000313" key="3">
    <source>
        <dbReference type="EMBL" id="GKT28973.1"/>
    </source>
</evidence>
<dbReference type="EMBL" id="BQXS01008057">
    <property type="protein sequence ID" value="GKT28973.1"/>
    <property type="molecule type" value="Genomic_DNA"/>
</dbReference>
<dbReference type="PROSITE" id="PS50994">
    <property type="entry name" value="INTEGRASE"/>
    <property type="match status" value="1"/>
</dbReference>
<keyword evidence="1" id="KW-0175">Coiled coil</keyword>
<accession>A0ABQ5K991</accession>
<name>A0ABQ5K991_9EUKA</name>
<evidence type="ECO:0000259" key="2">
    <source>
        <dbReference type="PROSITE" id="PS50994"/>
    </source>
</evidence>
<sequence length="182" mass="21396">METKAAHLLLENVVLRYGIPKILRSDNGPQCINSVWECLLKTMRLKHHRVIPHHPQSNGIIERENREIMKFMKALINARIMERKNWDKGLPFIRFIMNAQTSSATGYSPFEMVFARRPKEAIDLFPKRLSIDQLKLSNKTAKRESIDFVDNVRETLVAYQEKAIELQEKLRKKRKKNEKESP</sequence>
<reference evidence="3" key="1">
    <citation type="submission" date="2022-03" db="EMBL/GenBank/DDBJ databases">
        <title>Draft genome sequence of Aduncisulcus paluster, a free-living microaerophilic Fornicata.</title>
        <authorList>
            <person name="Yuyama I."/>
            <person name="Kume K."/>
            <person name="Tamura T."/>
            <person name="Inagaki Y."/>
            <person name="Hashimoto T."/>
        </authorList>
    </citation>
    <scope>NUCLEOTIDE SEQUENCE</scope>
    <source>
        <strain evidence="3">NY0171</strain>
    </source>
</reference>
<dbReference type="InterPro" id="IPR012337">
    <property type="entry name" value="RNaseH-like_sf"/>
</dbReference>
<feature type="non-terminal residue" evidence="3">
    <location>
        <position position="182"/>
    </location>
</feature>
<dbReference type="Proteomes" id="UP001057375">
    <property type="component" value="Unassembled WGS sequence"/>
</dbReference>
<feature type="coiled-coil region" evidence="1">
    <location>
        <begin position="149"/>
        <end position="176"/>
    </location>
</feature>
<keyword evidence="4" id="KW-1185">Reference proteome</keyword>
<dbReference type="PANTHER" id="PTHR37984">
    <property type="entry name" value="PROTEIN CBG26694"/>
    <property type="match status" value="1"/>
</dbReference>
<feature type="domain" description="Integrase catalytic" evidence="2">
    <location>
        <begin position="1"/>
        <end position="117"/>
    </location>
</feature>